<protein>
    <submittedName>
        <fullName evidence="1">Uncharacterized protein</fullName>
    </submittedName>
</protein>
<keyword evidence="2" id="KW-1185">Reference proteome</keyword>
<dbReference type="Proteomes" id="UP000199532">
    <property type="component" value="Unassembled WGS sequence"/>
</dbReference>
<dbReference type="RefSeq" id="WP_090334867.1">
    <property type="nucleotide sequence ID" value="NZ_FNXY01000003.1"/>
</dbReference>
<name>A0A1H6SU13_9BACT</name>
<evidence type="ECO:0000313" key="1">
    <source>
        <dbReference type="EMBL" id="SEI71439.1"/>
    </source>
</evidence>
<dbReference type="AlphaFoldDB" id="A0A1H6SU13"/>
<gene>
    <name evidence="1" type="ORF">SAMN04487995_1836</name>
</gene>
<dbReference type="OrthoDB" id="966036at2"/>
<reference evidence="1 2" key="1">
    <citation type="submission" date="2016-10" db="EMBL/GenBank/DDBJ databases">
        <authorList>
            <person name="de Groot N.N."/>
        </authorList>
    </citation>
    <scope>NUCLEOTIDE SEQUENCE [LARGE SCALE GENOMIC DNA]</scope>
    <source>
        <strain evidence="1 2">DSM 19938</strain>
    </source>
</reference>
<sequence length="68" mass="7639">MAKVNLDVPDKVHLKAKQLQLELEENDKRITLQELYKELVIIGLEAMKKKMISGPALTESKSFTAIAS</sequence>
<proteinExistence type="predicted"/>
<organism evidence="1 2">
    <name type="scientific">Dyadobacter koreensis</name>
    <dbReference type="NCBI Taxonomy" id="408657"/>
    <lineage>
        <taxon>Bacteria</taxon>
        <taxon>Pseudomonadati</taxon>
        <taxon>Bacteroidota</taxon>
        <taxon>Cytophagia</taxon>
        <taxon>Cytophagales</taxon>
        <taxon>Spirosomataceae</taxon>
        <taxon>Dyadobacter</taxon>
    </lineage>
</organism>
<dbReference type="EMBL" id="FNXY01000003">
    <property type="protein sequence ID" value="SEI71439.1"/>
    <property type="molecule type" value="Genomic_DNA"/>
</dbReference>
<evidence type="ECO:0000313" key="2">
    <source>
        <dbReference type="Proteomes" id="UP000199532"/>
    </source>
</evidence>
<accession>A0A1H6SU13</accession>
<dbReference type="STRING" id="408657.SAMN04487995_1836"/>